<dbReference type="InterPro" id="IPR006203">
    <property type="entry name" value="GHMP_knse_ATP-bd_CS"/>
</dbReference>
<dbReference type="GO" id="GO:0004335">
    <property type="term" value="F:galactokinase activity"/>
    <property type="evidence" value="ECO:0007669"/>
    <property type="project" value="InterPro"/>
</dbReference>
<dbReference type="InterPro" id="IPR020568">
    <property type="entry name" value="Ribosomal_Su5_D2-typ_SF"/>
</dbReference>
<protein>
    <recommendedName>
        <fullName evidence="11">Galactokinase</fullName>
    </recommendedName>
</protein>
<organism evidence="9 10">
    <name type="scientific">Blepharisma stoltei</name>
    <dbReference type="NCBI Taxonomy" id="1481888"/>
    <lineage>
        <taxon>Eukaryota</taxon>
        <taxon>Sar</taxon>
        <taxon>Alveolata</taxon>
        <taxon>Ciliophora</taxon>
        <taxon>Postciliodesmatophora</taxon>
        <taxon>Heterotrichea</taxon>
        <taxon>Heterotrichida</taxon>
        <taxon>Blepharismidae</taxon>
        <taxon>Blepharisma</taxon>
    </lineage>
</organism>
<dbReference type="PROSITE" id="PS00627">
    <property type="entry name" value="GHMP_KINASES_ATP"/>
    <property type="match status" value="1"/>
</dbReference>
<gene>
    <name evidence="9" type="ORF">BSTOLATCC_MIC39617</name>
</gene>
<accession>A0AAU9JNJ5</accession>
<proteinExistence type="inferred from homology"/>
<evidence type="ECO:0008006" key="11">
    <source>
        <dbReference type="Google" id="ProtNLM"/>
    </source>
</evidence>
<dbReference type="InterPro" id="IPR019741">
    <property type="entry name" value="Galactokinase_CS"/>
</dbReference>
<keyword evidence="5" id="KW-0067">ATP-binding</keyword>
<dbReference type="SUPFAM" id="SSF55060">
    <property type="entry name" value="GHMP Kinase, C-terminal domain"/>
    <property type="match status" value="1"/>
</dbReference>
<dbReference type="Pfam" id="PF08544">
    <property type="entry name" value="GHMP_kinases_C"/>
    <property type="match status" value="1"/>
</dbReference>
<dbReference type="SUPFAM" id="SSF54211">
    <property type="entry name" value="Ribosomal protein S5 domain 2-like"/>
    <property type="match status" value="1"/>
</dbReference>
<keyword evidence="10" id="KW-1185">Reference proteome</keyword>
<dbReference type="GO" id="GO:0005829">
    <property type="term" value="C:cytosol"/>
    <property type="evidence" value="ECO:0007669"/>
    <property type="project" value="TreeGrafter"/>
</dbReference>
<dbReference type="InterPro" id="IPR036554">
    <property type="entry name" value="GHMP_kinase_C_sf"/>
</dbReference>
<dbReference type="PROSITE" id="PS00106">
    <property type="entry name" value="GALACTOKINASE"/>
    <property type="match status" value="1"/>
</dbReference>
<dbReference type="PRINTS" id="PR00959">
    <property type="entry name" value="MEVGALKINASE"/>
</dbReference>
<comment type="similarity">
    <text evidence="1">Belongs to the GHMP kinase family. GalK subfamily.</text>
</comment>
<dbReference type="InterPro" id="IPR013750">
    <property type="entry name" value="GHMP_kinase_C_dom"/>
</dbReference>
<dbReference type="Pfam" id="PF10509">
    <property type="entry name" value="GalKase_gal_bdg"/>
    <property type="match status" value="1"/>
</dbReference>
<dbReference type="Gene3D" id="3.30.230.10">
    <property type="match status" value="1"/>
</dbReference>
<dbReference type="InterPro" id="IPR014721">
    <property type="entry name" value="Ribsml_uS5_D2-typ_fold_subgr"/>
</dbReference>
<dbReference type="PIRSF" id="PIRSF000530">
    <property type="entry name" value="Galactokinase"/>
    <property type="match status" value="1"/>
</dbReference>
<evidence type="ECO:0000256" key="1">
    <source>
        <dbReference type="ARBA" id="ARBA00006566"/>
    </source>
</evidence>
<dbReference type="InterPro" id="IPR006204">
    <property type="entry name" value="GHMP_kinase_N_dom"/>
</dbReference>
<dbReference type="InterPro" id="IPR000705">
    <property type="entry name" value="Galactokinase"/>
</dbReference>
<comment type="caution">
    <text evidence="9">The sequence shown here is derived from an EMBL/GenBank/DDBJ whole genome shotgun (WGS) entry which is preliminary data.</text>
</comment>
<keyword evidence="2" id="KW-0808">Transferase</keyword>
<dbReference type="GO" id="GO:0005524">
    <property type="term" value="F:ATP binding"/>
    <property type="evidence" value="ECO:0007669"/>
    <property type="project" value="UniProtKB-KW"/>
</dbReference>
<keyword evidence="3" id="KW-0547">Nucleotide-binding</keyword>
<feature type="domain" description="GHMP kinase N-terminal" evidence="6">
    <location>
        <begin position="111"/>
        <end position="164"/>
    </location>
</feature>
<evidence type="ECO:0000313" key="10">
    <source>
        <dbReference type="Proteomes" id="UP001162131"/>
    </source>
</evidence>
<reference evidence="9" key="1">
    <citation type="submission" date="2021-09" db="EMBL/GenBank/DDBJ databases">
        <authorList>
            <consortium name="AG Swart"/>
            <person name="Singh M."/>
            <person name="Singh A."/>
            <person name="Seah K."/>
            <person name="Emmerich C."/>
        </authorList>
    </citation>
    <scope>NUCLEOTIDE SEQUENCE</scope>
    <source>
        <strain evidence="9">ATCC30299</strain>
    </source>
</reference>
<keyword evidence="4" id="KW-0418">Kinase</keyword>
<evidence type="ECO:0000259" key="8">
    <source>
        <dbReference type="Pfam" id="PF10509"/>
    </source>
</evidence>
<dbReference type="PANTHER" id="PTHR10457">
    <property type="entry name" value="MEVALONATE KINASE/GALACTOKINASE"/>
    <property type="match status" value="1"/>
</dbReference>
<dbReference type="Gene3D" id="3.30.70.3170">
    <property type="match status" value="1"/>
</dbReference>
<evidence type="ECO:0000313" key="9">
    <source>
        <dbReference type="EMBL" id="CAG9325832.1"/>
    </source>
</evidence>
<dbReference type="Pfam" id="PF00288">
    <property type="entry name" value="GHMP_kinases_N"/>
    <property type="match status" value="1"/>
</dbReference>
<evidence type="ECO:0000256" key="2">
    <source>
        <dbReference type="ARBA" id="ARBA00022679"/>
    </source>
</evidence>
<dbReference type="Proteomes" id="UP001162131">
    <property type="component" value="Unassembled WGS sequence"/>
</dbReference>
<dbReference type="InterPro" id="IPR019539">
    <property type="entry name" value="GalKase_N"/>
</dbReference>
<feature type="domain" description="Galactokinase N-terminal" evidence="8">
    <location>
        <begin position="28"/>
        <end position="76"/>
    </location>
</feature>
<dbReference type="AlphaFoldDB" id="A0AAU9JNJ5"/>
<sequence>MDYVEVVESVREIYDKDQTAKYDFIAQRFFHDFGSYPGFFARAPGRVNIIGEHIDYSGYPVLPMALDRDTIMAVRRTEMRNIVIKNIQRNKFPEATFSLDQKLSDEHVWTNYFVAGYRSVTEEIPVENRVGMLIMVDGDVPIASGLSSSASFTVCAALATLYANNPFGKTSYKEYLPEDHPKAKNMLEDYYVASTRISKIQLAELTTRFERMVGTQCGGMDQTISILAEAGTASFIEFNPIRLEAVPLPSGCTFVIANSLTPSPKVLTIATRYNKRVVECRIAVALIAKAFNLPIFPKTLKEIQEELGRSLEEMIEIVNLHIREEEYTTAMLEETFGTLLIEIVKDIQYSDIVLNNNTSYKPRQRALHVYNEAKRVYEFKNVCQNNGDCERLGRLMTESHNSCRDLYECSSEQLETLIGLAIEGGAIGSRLTGAGWGGCCISLVRNEQLEEMYRKMLKFYENNPLVTDDNVIFSTVPCRGACILESKYFAWAGQ</sequence>
<dbReference type="GO" id="GO:0006012">
    <property type="term" value="P:galactose metabolic process"/>
    <property type="evidence" value="ECO:0007669"/>
    <property type="project" value="InterPro"/>
</dbReference>
<evidence type="ECO:0000256" key="4">
    <source>
        <dbReference type="ARBA" id="ARBA00022777"/>
    </source>
</evidence>
<dbReference type="PRINTS" id="PR00473">
    <property type="entry name" value="GALCTOKINASE"/>
</dbReference>
<feature type="domain" description="GHMP kinase C-terminal" evidence="7">
    <location>
        <begin position="386"/>
        <end position="461"/>
    </location>
</feature>
<dbReference type="EMBL" id="CAJZBQ010000039">
    <property type="protein sequence ID" value="CAG9325832.1"/>
    <property type="molecule type" value="Genomic_DNA"/>
</dbReference>
<evidence type="ECO:0000256" key="3">
    <source>
        <dbReference type="ARBA" id="ARBA00022741"/>
    </source>
</evidence>
<name>A0AAU9JNJ5_9CILI</name>
<dbReference type="InterPro" id="IPR006206">
    <property type="entry name" value="Mevalonate/galactokinase"/>
</dbReference>
<dbReference type="Gene3D" id="1.20.1440.340">
    <property type="match status" value="1"/>
</dbReference>
<evidence type="ECO:0000256" key="5">
    <source>
        <dbReference type="ARBA" id="ARBA00022840"/>
    </source>
</evidence>
<evidence type="ECO:0000259" key="7">
    <source>
        <dbReference type="Pfam" id="PF08544"/>
    </source>
</evidence>
<evidence type="ECO:0000259" key="6">
    <source>
        <dbReference type="Pfam" id="PF00288"/>
    </source>
</evidence>
<dbReference type="PANTHER" id="PTHR10457:SF7">
    <property type="entry name" value="GALACTOKINASE-RELATED"/>
    <property type="match status" value="1"/>
</dbReference>